<name>A0ABV7IXV3_9SPHN</name>
<keyword evidence="1" id="KW-0547">Nucleotide-binding</keyword>
<gene>
    <name evidence="1" type="ORF">ACFOD9_14400</name>
</gene>
<proteinExistence type="predicted"/>
<dbReference type="InterPro" id="IPR036890">
    <property type="entry name" value="HATPase_C_sf"/>
</dbReference>
<protein>
    <submittedName>
        <fullName evidence="1">ATP-binding protein</fullName>
    </submittedName>
</protein>
<dbReference type="GO" id="GO:0005524">
    <property type="term" value="F:ATP binding"/>
    <property type="evidence" value="ECO:0007669"/>
    <property type="project" value="UniProtKB-KW"/>
</dbReference>
<reference evidence="2" key="1">
    <citation type="journal article" date="2019" name="Int. J. Syst. Evol. Microbiol.">
        <title>The Global Catalogue of Microorganisms (GCM) 10K type strain sequencing project: providing services to taxonomists for standard genome sequencing and annotation.</title>
        <authorList>
            <consortium name="The Broad Institute Genomics Platform"/>
            <consortium name="The Broad Institute Genome Sequencing Center for Infectious Disease"/>
            <person name="Wu L."/>
            <person name="Ma J."/>
        </authorList>
    </citation>
    <scope>NUCLEOTIDE SEQUENCE [LARGE SCALE GENOMIC DNA]</scope>
    <source>
        <strain evidence="2">KCTC 42984</strain>
    </source>
</reference>
<dbReference type="Proteomes" id="UP001595604">
    <property type="component" value="Unassembled WGS sequence"/>
</dbReference>
<keyword evidence="1" id="KW-0067">ATP-binding</keyword>
<dbReference type="Pfam" id="PF13589">
    <property type="entry name" value="HATPase_c_3"/>
    <property type="match status" value="1"/>
</dbReference>
<dbReference type="EMBL" id="JBHRTQ010000015">
    <property type="protein sequence ID" value="MFC3175446.1"/>
    <property type="molecule type" value="Genomic_DNA"/>
</dbReference>
<dbReference type="Gene3D" id="3.30.565.10">
    <property type="entry name" value="Histidine kinase-like ATPase, C-terminal domain"/>
    <property type="match status" value="1"/>
</dbReference>
<dbReference type="RefSeq" id="WP_379510825.1">
    <property type="nucleotide sequence ID" value="NZ_JBHRTQ010000015.1"/>
</dbReference>
<accession>A0ABV7IXV3</accession>
<organism evidence="1 2">
    <name type="scientific">Novosphingobium bradum</name>
    <dbReference type="NCBI Taxonomy" id="1737444"/>
    <lineage>
        <taxon>Bacteria</taxon>
        <taxon>Pseudomonadati</taxon>
        <taxon>Pseudomonadota</taxon>
        <taxon>Alphaproteobacteria</taxon>
        <taxon>Sphingomonadales</taxon>
        <taxon>Sphingomonadaceae</taxon>
        <taxon>Novosphingobium</taxon>
    </lineage>
</organism>
<evidence type="ECO:0000313" key="2">
    <source>
        <dbReference type="Proteomes" id="UP001595604"/>
    </source>
</evidence>
<comment type="caution">
    <text evidence="1">The sequence shown here is derived from an EMBL/GenBank/DDBJ whole genome shotgun (WGS) entry which is preliminary data.</text>
</comment>
<keyword evidence="2" id="KW-1185">Reference proteome</keyword>
<sequence length="648" mass="73091">MTILSLQAKQDFLEKDASTRDPIKAIAEFVWNALDADATEVRVTLDKNDLGGITAIRIEDNGHGISPERADHDFGNLGASHKRTESRTQSLERAVHGKEGRGRLKFFSLARRAKWTSVAAVDGRRVALSLTIQANNLEKCDRSDTSETDAPTGTAVELAPLKDTLDVLDGTDAFRQFSTIFAPYILQYPGVRIIYNTFEVDPRITIHCTHDIPQSPIICPNRTIDDLRLKVIEWNAPTEGRQIFFGGDNGIVLGSQAAYVTAPNFAYSAYAYSAFFRELADANLLDLEGINDPDFLHVLEHIRGSLKDYFRKRQADVAKGLIQELKDEGAYPYEGEPGDEIEARERQVFDIATYAVSSHSREFARADSSLKLMTLTFLKEAVKHNPDALSRILRAVVNLPKTQQNEFSELLERTELGNIISSSSLIADRVAVLQVLRTMVFEPKYRQTVKERGQLDALVRDNTWLFGEQFHFTMPEVGLTKVMERVAEDLGTKGKRRKVTKPDGKRGRADQFLGRVVPGPIQSKREYLIIELKRPSLKIGRKELDQVEDYMNAIRQQPDFSHTDTTWHFFLITSEYDDSVEARISQSGRAKGIAQDGDGYTLWVKTWAEVLRESDARHQFIQDKLKIEVSDTDIEARINELTKAVIKA</sequence>
<evidence type="ECO:0000313" key="1">
    <source>
        <dbReference type="EMBL" id="MFC3175446.1"/>
    </source>
</evidence>
<dbReference type="SUPFAM" id="SSF55874">
    <property type="entry name" value="ATPase domain of HSP90 chaperone/DNA topoisomerase II/histidine kinase"/>
    <property type="match status" value="1"/>
</dbReference>